<dbReference type="GO" id="GO:0043709">
    <property type="term" value="P:cell adhesion involved in single-species biofilm formation"/>
    <property type="evidence" value="ECO:0007669"/>
    <property type="project" value="TreeGrafter"/>
</dbReference>
<dbReference type="InterPro" id="IPR036937">
    <property type="entry name" value="Adhesion_dom_fimbrial_sf"/>
</dbReference>
<organism evidence="7 8">
    <name type="scientific">Pseudomonas reactans</name>
    <dbReference type="NCBI Taxonomy" id="117680"/>
    <lineage>
        <taxon>Bacteria</taxon>
        <taxon>Pseudomonadati</taxon>
        <taxon>Pseudomonadota</taxon>
        <taxon>Gammaproteobacteria</taxon>
        <taxon>Pseudomonadales</taxon>
        <taxon>Pseudomonadaceae</taxon>
        <taxon>Pseudomonas</taxon>
    </lineage>
</organism>
<evidence type="ECO:0000256" key="5">
    <source>
        <dbReference type="SAM" id="SignalP"/>
    </source>
</evidence>
<dbReference type="PANTHER" id="PTHR33420">
    <property type="entry name" value="FIMBRIAL SUBUNIT ELFA-RELATED"/>
    <property type="match status" value="1"/>
</dbReference>
<dbReference type="AlphaFoldDB" id="A0A7Y8G6D9"/>
<evidence type="ECO:0000256" key="3">
    <source>
        <dbReference type="ARBA" id="ARBA00022729"/>
    </source>
</evidence>
<proteinExistence type="inferred from homology"/>
<dbReference type="Proteomes" id="UP000585226">
    <property type="component" value="Unassembled WGS sequence"/>
</dbReference>
<evidence type="ECO:0000313" key="7">
    <source>
        <dbReference type="EMBL" id="NWE91878.1"/>
    </source>
</evidence>
<dbReference type="SUPFAM" id="SSF49401">
    <property type="entry name" value="Bacterial adhesins"/>
    <property type="match status" value="1"/>
</dbReference>
<evidence type="ECO:0000313" key="8">
    <source>
        <dbReference type="Proteomes" id="UP000585226"/>
    </source>
</evidence>
<evidence type="ECO:0000259" key="6">
    <source>
        <dbReference type="Pfam" id="PF00419"/>
    </source>
</evidence>
<evidence type="ECO:0000256" key="1">
    <source>
        <dbReference type="ARBA" id="ARBA00004561"/>
    </source>
</evidence>
<comment type="subcellular location">
    <subcellularLocation>
        <location evidence="1">Fimbrium</location>
    </subcellularLocation>
</comment>
<dbReference type="InterPro" id="IPR008966">
    <property type="entry name" value="Adhesion_dom_sf"/>
</dbReference>
<dbReference type="EMBL" id="JACASD010000086">
    <property type="protein sequence ID" value="NWE91878.1"/>
    <property type="molecule type" value="Genomic_DNA"/>
</dbReference>
<dbReference type="Gene3D" id="2.60.40.3310">
    <property type="match status" value="1"/>
</dbReference>
<feature type="chain" id="PRO_5031301210" evidence="5">
    <location>
        <begin position="23"/>
        <end position="312"/>
    </location>
</feature>
<dbReference type="PANTHER" id="PTHR33420:SF3">
    <property type="entry name" value="FIMBRIAL SUBUNIT ELFA"/>
    <property type="match status" value="1"/>
</dbReference>
<gene>
    <name evidence="7" type="ORF">HX893_27515</name>
</gene>
<keyword evidence="3 5" id="KW-0732">Signal</keyword>
<feature type="signal peptide" evidence="5">
    <location>
        <begin position="1"/>
        <end position="22"/>
    </location>
</feature>
<dbReference type="Pfam" id="PF00419">
    <property type="entry name" value="Fimbrial"/>
    <property type="match status" value="1"/>
</dbReference>
<comment type="caution">
    <text evidence="7">The sequence shown here is derived from an EMBL/GenBank/DDBJ whole genome shotgun (WGS) entry which is preliminary data.</text>
</comment>
<protein>
    <submittedName>
        <fullName evidence="7">Fimbrial protein</fullName>
    </submittedName>
</protein>
<keyword evidence="4" id="KW-0281">Fimbrium</keyword>
<sequence length="312" mass="33008">MKHCIKLVSILATLGLPIAAEATCDRYSNATLTLNLPTTISVPNSLPVGSIITQQAFSGTSPAFIANCWGYTPRTITGRYPKKHYAGTLIYPTEVPGIGITVAMNWADGGPAKFGLFSHKENMPRGPIPTFTSAQATFYKIGPVNDGTVLAGELWRDNWGSPSDNFRLVFGNSIRFVQPPATCELAAGDASRTITLPTIQASALKDVVYAGAQDFELTAQCSDAANVTFRFTGTPAPGNPLLFDNTGTAGGVDLWLYSRLNGVPQTISANDERTVAVSGDRAVLPLSAAYHKNGTVSQGSLASTATVNITYN</sequence>
<accession>A0A7Y8G6D9</accession>
<evidence type="ECO:0000256" key="4">
    <source>
        <dbReference type="ARBA" id="ARBA00023263"/>
    </source>
</evidence>
<dbReference type="GO" id="GO:0009289">
    <property type="term" value="C:pilus"/>
    <property type="evidence" value="ECO:0007669"/>
    <property type="project" value="UniProtKB-SubCell"/>
</dbReference>
<evidence type="ECO:0000256" key="2">
    <source>
        <dbReference type="ARBA" id="ARBA00006671"/>
    </source>
</evidence>
<dbReference type="InterPro" id="IPR050263">
    <property type="entry name" value="Bact_Fimbrial_Adh_Pro"/>
</dbReference>
<feature type="domain" description="Fimbrial-type adhesion" evidence="6">
    <location>
        <begin position="180"/>
        <end position="311"/>
    </location>
</feature>
<reference evidence="7 8" key="1">
    <citation type="submission" date="2020-04" db="EMBL/GenBank/DDBJ databases">
        <title>Molecular characterization of pseudomonads from Agaricus bisporus reveal novel blotch 2 pathogens in Western Europe.</title>
        <authorList>
            <person name="Taparia T."/>
            <person name="Krijger M."/>
            <person name="Haynes E."/>
            <person name="Elpinstone J.G."/>
            <person name="Noble R."/>
            <person name="Van Der Wolf J."/>
        </authorList>
    </citation>
    <scope>NUCLEOTIDE SEQUENCE [LARGE SCALE GENOMIC DNA]</scope>
    <source>
        <strain evidence="7 8">P8021</strain>
    </source>
</reference>
<comment type="similarity">
    <text evidence="2">Belongs to the fimbrial protein family.</text>
</comment>
<dbReference type="InterPro" id="IPR000259">
    <property type="entry name" value="Adhesion_dom_fimbrial"/>
</dbReference>
<dbReference type="Gene3D" id="2.60.40.1090">
    <property type="entry name" value="Fimbrial-type adhesion domain"/>
    <property type="match status" value="1"/>
</dbReference>
<name>A0A7Y8G6D9_9PSED</name>